<proteinExistence type="predicted"/>
<evidence type="ECO:0000313" key="1">
    <source>
        <dbReference type="EMBL" id="KIO03151.1"/>
    </source>
</evidence>
<dbReference type="Proteomes" id="UP000054217">
    <property type="component" value="Unassembled WGS sequence"/>
</dbReference>
<keyword evidence="2" id="KW-1185">Reference proteome</keyword>
<organism evidence="1 2">
    <name type="scientific">Pisolithus tinctorius Marx 270</name>
    <dbReference type="NCBI Taxonomy" id="870435"/>
    <lineage>
        <taxon>Eukaryota</taxon>
        <taxon>Fungi</taxon>
        <taxon>Dikarya</taxon>
        <taxon>Basidiomycota</taxon>
        <taxon>Agaricomycotina</taxon>
        <taxon>Agaricomycetes</taxon>
        <taxon>Agaricomycetidae</taxon>
        <taxon>Boletales</taxon>
        <taxon>Sclerodermatineae</taxon>
        <taxon>Pisolithaceae</taxon>
        <taxon>Pisolithus</taxon>
    </lineage>
</organism>
<dbReference type="EMBL" id="KN831978">
    <property type="protein sequence ID" value="KIO03151.1"/>
    <property type="molecule type" value="Genomic_DNA"/>
</dbReference>
<accession>A0A0C3P6F1</accession>
<evidence type="ECO:0000313" key="2">
    <source>
        <dbReference type="Proteomes" id="UP000054217"/>
    </source>
</evidence>
<gene>
    <name evidence="1" type="ORF">M404DRAFT_1001775</name>
</gene>
<name>A0A0C3P6F1_PISTI</name>
<protein>
    <submittedName>
        <fullName evidence="1">Uncharacterized protein</fullName>
    </submittedName>
</protein>
<sequence length="54" mass="5894">MFFPTIISCPGMWQCGAEDTLTCQGDLRETIAISEPCSRPQVSSTFSLTIGIRP</sequence>
<reference evidence="1 2" key="1">
    <citation type="submission" date="2014-04" db="EMBL/GenBank/DDBJ databases">
        <authorList>
            <consortium name="DOE Joint Genome Institute"/>
            <person name="Kuo A."/>
            <person name="Kohler A."/>
            <person name="Costa M.D."/>
            <person name="Nagy L.G."/>
            <person name="Floudas D."/>
            <person name="Copeland A."/>
            <person name="Barry K.W."/>
            <person name="Cichocki N."/>
            <person name="Veneault-Fourrey C."/>
            <person name="LaButti K."/>
            <person name="Lindquist E.A."/>
            <person name="Lipzen A."/>
            <person name="Lundell T."/>
            <person name="Morin E."/>
            <person name="Murat C."/>
            <person name="Sun H."/>
            <person name="Tunlid A."/>
            <person name="Henrissat B."/>
            <person name="Grigoriev I.V."/>
            <person name="Hibbett D.S."/>
            <person name="Martin F."/>
            <person name="Nordberg H.P."/>
            <person name="Cantor M.N."/>
            <person name="Hua S.X."/>
        </authorList>
    </citation>
    <scope>NUCLEOTIDE SEQUENCE [LARGE SCALE GENOMIC DNA]</scope>
    <source>
        <strain evidence="1 2">Marx 270</strain>
    </source>
</reference>
<dbReference type="HOGENOM" id="CLU_3051357_0_0_1"/>
<reference evidence="2" key="2">
    <citation type="submission" date="2015-01" db="EMBL/GenBank/DDBJ databases">
        <title>Evolutionary Origins and Diversification of the Mycorrhizal Mutualists.</title>
        <authorList>
            <consortium name="DOE Joint Genome Institute"/>
            <consortium name="Mycorrhizal Genomics Consortium"/>
            <person name="Kohler A."/>
            <person name="Kuo A."/>
            <person name="Nagy L.G."/>
            <person name="Floudas D."/>
            <person name="Copeland A."/>
            <person name="Barry K.W."/>
            <person name="Cichocki N."/>
            <person name="Veneault-Fourrey C."/>
            <person name="LaButti K."/>
            <person name="Lindquist E.A."/>
            <person name="Lipzen A."/>
            <person name="Lundell T."/>
            <person name="Morin E."/>
            <person name="Murat C."/>
            <person name="Riley R."/>
            <person name="Ohm R."/>
            <person name="Sun H."/>
            <person name="Tunlid A."/>
            <person name="Henrissat B."/>
            <person name="Grigoriev I.V."/>
            <person name="Hibbett D.S."/>
            <person name="Martin F."/>
        </authorList>
    </citation>
    <scope>NUCLEOTIDE SEQUENCE [LARGE SCALE GENOMIC DNA]</scope>
    <source>
        <strain evidence="2">Marx 270</strain>
    </source>
</reference>
<dbReference type="AlphaFoldDB" id="A0A0C3P6F1"/>
<dbReference type="InParanoid" id="A0A0C3P6F1"/>